<protein>
    <recommendedName>
        <fullName evidence="1">Beta-lactamase-related domain-containing protein</fullName>
    </recommendedName>
</protein>
<dbReference type="RefSeq" id="WP_188675672.1">
    <property type="nucleotide sequence ID" value="NZ_BMJH01000003.1"/>
</dbReference>
<dbReference type="SUPFAM" id="SSF56601">
    <property type="entry name" value="beta-lactamase/transpeptidase-like"/>
    <property type="match status" value="1"/>
</dbReference>
<dbReference type="InterPro" id="IPR050789">
    <property type="entry name" value="Diverse_Enzym_Activities"/>
</dbReference>
<dbReference type="Gene3D" id="3.40.710.10">
    <property type="entry name" value="DD-peptidase/beta-lactamase superfamily"/>
    <property type="match status" value="1"/>
</dbReference>
<reference evidence="2" key="1">
    <citation type="journal article" date="2014" name="Int. J. Syst. Evol. Microbiol.">
        <title>Complete genome sequence of Corynebacterium casei LMG S-19264T (=DSM 44701T), isolated from a smear-ripened cheese.</title>
        <authorList>
            <consortium name="US DOE Joint Genome Institute (JGI-PGF)"/>
            <person name="Walter F."/>
            <person name="Albersmeier A."/>
            <person name="Kalinowski J."/>
            <person name="Ruckert C."/>
        </authorList>
    </citation>
    <scope>NUCLEOTIDE SEQUENCE</scope>
    <source>
        <strain evidence="2">CGMCC 1.15478</strain>
    </source>
</reference>
<proteinExistence type="predicted"/>
<organism evidence="2 3">
    <name type="scientific">Hoyosella rhizosphaerae</name>
    <dbReference type="NCBI Taxonomy" id="1755582"/>
    <lineage>
        <taxon>Bacteria</taxon>
        <taxon>Bacillati</taxon>
        <taxon>Actinomycetota</taxon>
        <taxon>Actinomycetes</taxon>
        <taxon>Mycobacteriales</taxon>
        <taxon>Hoyosellaceae</taxon>
        <taxon>Hoyosella</taxon>
    </lineage>
</organism>
<dbReference type="InterPro" id="IPR001466">
    <property type="entry name" value="Beta-lactam-related"/>
</dbReference>
<evidence type="ECO:0000313" key="2">
    <source>
        <dbReference type="EMBL" id="GGC71733.1"/>
    </source>
</evidence>
<name>A0A916UGX6_9ACTN</name>
<dbReference type="PANTHER" id="PTHR43283:SF15">
    <property type="entry name" value="CONSERVED PROTEIN"/>
    <property type="match status" value="1"/>
</dbReference>
<dbReference type="EMBL" id="BMJH01000003">
    <property type="protein sequence ID" value="GGC71733.1"/>
    <property type="molecule type" value="Genomic_DNA"/>
</dbReference>
<feature type="domain" description="Beta-lactamase-related" evidence="1">
    <location>
        <begin position="17"/>
        <end position="251"/>
    </location>
</feature>
<dbReference type="AlphaFoldDB" id="A0A916UGX6"/>
<gene>
    <name evidence="2" type="ORF">GCM10011410_25920</name>
</gene>
<dbReference type="Proteomes" id="UP000641514">
    <property type="component" value="Unassembled WGS sequence"/>
</dbReference>
<dbReference type="Pfam" id="PF00144">
    <property type="entry name" value="Beta-lactamase"/>
    <property type="match status" value="1"/>
</dbReference>
<dbReference type="PANTHER" id="PTHR43283">
    <property type="entry name" value="BETA-LACTAMASE-RELATED"/>
    <property type="match status" value="1"/>
</dbReference>
<keyword evidence="3" id="KW-1185">Reference proteome</keyword>
<evidence type="ECO:0000313" key="3">
    <source>
        <dbReference type="Proteomes" id="UP000641514"/>
    </source>
</evidence>
<reference evidence="2" key="2">
    <citation type="submission" date="2020-09" db="EMBL/GenBank/DDBJ databases">
        <authorList>
            <person name="Sun Q."/>
            <person name="Zhou Y."/>
        </authorList>
    </citation>
    <scope>NUCLEOTIDE SEQUENCE</scope>
    <source>
        <strain evidence="2">CGMCC 1.15478</strain>
    </source>
</reference>
<sequence>MKSLQGIDSWPVDFAAASVVTPDGDVVVHGDDNKVVPLASVTKLLVSYGALLAVEEGAIDLDQPAGLPGATVRHLLSHASGMAFADRIRQAEPETKRIYSSAGFEVLAELIERETGIDFPEYLHEGVFAPLGMVNTALTGPAGHGAESTLSDLTRFAVELLDPTLLANETFSAATEVQFPSLDGVVPGYGMQRPCDWGLGCELRGTKSPHWTGTLNSPATFGHFGQSGTFLWVDPSRHISLTLLTSRAFGEWAKPLWSEFSDEVLSEISDM</sequence>
<evidence type="ECO:0000259" key="1">
    <source>
        <dbReference type="Pfam" id="PF00144"/>
    </source>
</evidence>
<comment type="caution">
    <text evidence="2">The sequence shown here is derived from an EMBL/GenBank/DDBJ whole genome shotgun (WGS) entry which is preliminary data.</text>
</comment>
<dbReference type="InterPro" id="IPR012338">
    <property type="entry name" value="Beta-lactam/transpept-like"/>
</dbReference>
<accession>A0A916UGX6</accession>